<proteinExistence type="predicted"/>
<gene>
    <name evidence="3" type="ORF">PPROV_000720000</name>
</gene>
<dbReference type="EMBL" id="BNJQ01000020">
    <property type="protein sequence ID" value="GHP08461.1"/>
    <property type="molecule type" value="Genomic_DNA"/>
</dbReference>
<protein>
    <submittedName>
        <fullName evidence="3">Uncharacterized protein</fullName>
    </submittedName>
</protein>
<dbReference type="Proteomes" id="UP000660262">
    <property type="component" value="Unassembled WGS sequence"/>
</dbReference>
<evidence type="ECO:0000313" key="4">
    <source>
        <dbReference type="Proteomes" id="UP000660262"/>
    </source>
</evidence>
<reference evidence="3" key="1">
    <citation type="submission" date="2020-10" db="EMBL/GenBank/DDBJ databases">
        <title>Unveiling of a novel bifunctional photoreceptor, Dualchrome1, isolated from a cosmopolitan green alga.</title>
        <authorList>
            <person name="Suzuki S."/>
            <person name="Kawachi M."/>
        </authorList>
    </citation>
    <scope>NUCLEOTIDE SEQUENCE</scope>
    <source>
        <strain evidence="3">NIES 2893</strain>
    </source>
</reference>
<evidence type="ECO:0000313" key="3">
    <source>
        <dbReference type="EMBL" id="GHP08461.1"/>
    </source>
</evidence>
<keyword evidence="2" id="KW-1133">Transmembrane helix</keyword>
<name>A0A830HSK2_9CHLO</name>
<keyword evidence="2" id="KW-0472">Membrane</keyword>
<evidence type="ECO:0000256" key="1">
    <source>
        <dbReference type="SAM" id="MobiDB-lite"/>
    </source>
</evidence>
<feature type="transmembrane region" description="Helical" evidence="2">
    <location>
        <begin position="139"/>
        <end position="166"/>
    </location>
</feature>
<comment type="caution">
    <text evidence="3">The sequence shown here is derived from an EMBL/GenBank/DDBJ whole genome shotgun (WGS) entry which is preliminary data.</text>
</comment>
<evidence type="ECO:0000256" key="2">
    <source>
        <dbReference type="SAM" id="Phobius"/>
    </source>
</evidence>
<feature type="compositionally biased region" description="Basic and acidic residues" evidence="1">
    <location>
        <begin position="199"/>
        <end position="225"/>
    </location>
</feature>
<accession>A0A830HSK2</accession>
<dbReference type="AlphaFoldDB" id="A0A830HSK2"/>
<organism evidence="3 4">
    <name type="scientific">Pycnococcus provasolii</name>
    <dbReference type="NCBI Taxonomy" id="41880"/>
    <lineage>
        <taxon>Eukaryota</taxon>
        <taxon>Viridiplantae</taxon>
        <taxon>Chlorophyta</taxon>
        <taxon>Pseudoscourfieldiophyceae</taxon>
        <taxon>Pseudoscourfieldiales</taxon>
        <taxon>Pycnococcaceae</taxon>
        <taxon>Pycnococcus</taxon>
    </lineage>
</organism>
<keyword evidence="4" id="KW-1185">Reference proteome</keyword>
<feature type="region of interest" description="Disordered" evidence="1">
    <location>
        <begin position="181"/>
        <end position="247"/>
    </location>
</feature>
<keyword evidence="2" id="KW-0812">Transmembrane</keyword>
<sequence length="247" mass="27139">MATRALLSATARTPVPHTRIRARSHKDESARCRPNVWRRQAPRRSACAARRWVFEMRSASGSFGDSSSFDSMDDDDEGKRPLPSWLRALGSSSNVFVQFLRGALVSLESIAATVADIVLDLMGPDSGATRAQVTTGVRLVATLVLLVFVKSILSTAILLGIVLLAVSALSFVIDRETGANNEATTRKATSDVSGRRRRAVEERRNKEVRRDPPHPPRDSQKRDPEPYGEGPGDGDLVDVVITPRRRR</sequence>